<dbReference type="PANTHER" id="PTHR34478:SF2">
    <property type="entry name" value="MEMBRANE PROTEIN"/>
    <property type="match status" value="1"/>
</dbReference>
<dbReference type="eggNOG" id="COG1704">
    <property type="taxonomic scope" value="Bacteria"/>
</dbReference>
<gene>
    <name evidence="6" type="ordered locus">Clim_0413</name>
</gene>
<sequence precursor="true">MNIMKPIALRLVAFFLFIGTLSGCGYNSIQQNDEAVNRAWGDLESQLQRRADLVPNLVATVKGAADFEKGTLTAVIEARAKATSVQLTPEMLSDPEAMNKFQSAQGQLSSSLSRLLVAVERYPDLKANQNFRDLQNQLEGTENRITVARQRYNAAVETFNFSIRQFPNSMTNSLVLKLKAKEYFKADAASRAVPEVKF</sequence>
<keyword evidence="4" id="KW-1133">Transmembrane helix</keyword>
<evidence type="ECO:0000256" key="2">
    <source>
        <dbReference type="ARBA" id="ARBA00008854"/>
    </source>
</evidence>
<evidence type="ECO:0000256" key="3">
    <source>
        <dbReference type="ARBA" id="ARBA00022692"/>
    </source>
</evidence>
<dbReference type="SUPFAM" id="SSF140478">
    <property type="entry name" value="LemA-like"/>
    <property type="match status" value="1"/>
</dbReference>
<dbReference type="Gene3D" id="1.20.1440.20">
    <property type="entry name" value="LemA-like domain"/>
    <property type="match status" value="1"/>
</dbReference>
<proteinExistence type="inferred from homology"/>
<keyword evidence="3" id="KW-0812">Transmembrane</keyword>
<evidence type="ECO:0000256" key="4">
    <source>
        <dbReference type="ARBA" id="ARBA00022989"/>
    </source>
</evidence>
<protein>
    <submittedName>
        <fullName evidence="6">LemA family protein</fullName>
    </submittedName>
</protein>
<evidence type="ECO:0000313" key="7">
    <source>
        <dbReference type="Proteomes" id="UP000008841"/>
    </source>
</evidence>
<dbReference type="KEGG" id="cli:Clim_0413"/>
<comment type="subcellular location">
    <subcellularLocation>
        <location evidence="1">Membrane</location>
        <topology evidence="1">Single-pass membrane protein</topology>
    </subcellularLocation>
</comment>
<dbReference type="InterPro" id="IPR007156">
    <property type="entry name" value="MamQ_LemA"/>
</dbReference>
<evidence type="ECO:0000256" key="5">
    <source>
        <dbReference type="ARBA" id="ARBA00023136"/>
    </source>
</evidence>
<evidence type="ECO:0000256" key="1">
    <source>
        <dbReference type="ARBA" id="ARBA00004167"/>
    </source>
</evidence>
<dbReference type="Proteomes" id="UP000008841">
    <property type="component" value="Chromosome"/>
</dbReference>
<comment type="similarity">
    <text evidence="2">Belongs to the LemA family.</text>
</comment>
<reference evidence="6 7" key="1">
    <citation type="submission" date="2008-05" db="EMBL/GenBank/DDBJ databases">
        <title>Complete sequence of Chlorobium limicola DSM 245.</title>
        <authorList>
            <consortium name="US DOE Joint Genome Institute"/>
            <person name="Lucas S."/>
            <person name="Copeland A."/>
            <person name="Lapidus A."/>
            <person name="Glavina del Rio T."/>
            <person name="Dalin E."/>
            <person name="Tice H."/>
            <person name="Bruce D."/>
            <person name="Goodwin L."/>
            <person name="Pitluck S."/>
            <person name="Schmutz J."/>
            <person name="Larimer F."/>
            <person name="Land M."/>
            <person name="Hauser L."/>
            <person name="Kyrpides N."/>
            <person name="Ovchinnikova G."/>
            <person name="Zhao F."/>
            <person name="Li T."/>
            <person name="Liu Z."/>
            <person name="Overmann J."/>
            <person name="Bryant D.A."/>
            <person name="Richardson P."/>
        </authorList>
    </citation>
    <scope>NUCLEOTIDE SEQUENCE [LARGE SCALE GENOMIC DNA]</scope>
    <source>
        <strain evidence="7">DSM 245 / NBRC 103803 / 6330</strain>
    </source>
</reference>
<dbReference type="STRING" id="290315.Clim_0413"/>
<dbReference type="GO" id="GO:0016020">
    <property type="term" value="C:membrane"/>
    <property type="evidence" value="ECO:0007669"/>
    <property type="project" value="UniProtKB-SubCell"/>
</dbReference>
<organism evidence="6 7">
    <name type="scientific">Chlorobium limicola (strain DSM 245 / NBRC 103803 / 6330)</name>
    <dbReference type="NCBI Taxonomy" id="290315"/>
    <lineage>
        <taxon>Bacteria</taxon>
        <taxon>Pseudomonadati</taxon>
        <taxon>Chlorobiota</taxon>
        <taxon>Chlorobiia</taxon>
        <taxon>Chlorobiales</taxon>
        <taxon>Chlorobiaceae</taxon>
        <taxon>Chlorobium/Pelodictyon group</taxon>
        <taxon>Chlorobium</taxon>
    </lineage>
</organism>
<accession>B3EFX3</accession>
<evidence type="ECO:0000313" key="6">
    <source>
        <dbReference type="EMBL" id="ACD89506.1"/>
    </source>
</evidence>
<dbReference type="EMBL" id="CP001097">
    <property type="protein sequence ID" value="ACD89506.1"/>
    <property type="molecule type" value="Genomic_DNA"/>
</dbReference>
<name>B3EFX3_CHLL2</name>
<keyword evidence="5" id="KW-0472">Membrane</keyword>
<dbReference type="PANTHER" id="PTHR34478">
    <property type="entry name" value="PROTEIN LEMA"/>
    <property type="match status" value="1"/>
</dbReference>
<dbReference type="Pfam" id="PF04011">
    <property type="entry name" value="LemA"/>
    <property type="match status" value="1"/>
</dbReference>
<dbReference type="InterPro" id="IPR023353">
    <property type="entry name" value="LemA-like_dom_sf"/>
</dbReference>
<dbReference type="HOGENOM" id="CLU_056714_0_0_10"/>
<dbReference type="PROSITE" id="PS51257">
    <property type="entry name" value="PROKAR_LIPOPROTEIN"/>
    <property type="match status" value="1"/>
</dbReference>
<dbReference type="AlphaFoldDB" id="B3EFX3"/>